<sequence>MAAKEEATRRIIPDLICLLQTSFQFPFSGKKAQADLE</sequence>
<dbReference type="EMBL" id="FN654601">
    <property type="protein sequence ID" value="CBY35214.1"/>
    <property type="molecule type" value="Genomic_DNA"/>
</dbReference>
<name>E4YIA3_OIKDI</name>
<evidence type="ECO:0000313" key="1">
    <source>
        <dbReference type="EMBL" id="CBY35214.1"/>
    </source>
</evidence>
<dbReference type="Proteomes" id="UP000011014">
    <property type="component" value="Unassembled WGS sequence"/>
</dbReference>
<protein>
    <submittedName>
        <fullName evidence="1">Uncharacterized protein</fullName>
    </submittedName>
</protein>
<reference evidence="1" key="1">
    <citation type="journal article" date="2010" name="Science">
        <title>Plasticity of animal genome architecture unmasked by rapid evolution of a pelagic tunicate.</title>
        <authorList>
            <person name="Denoeud F."/>
            <person name="Henriet S."/>
            <person name="Mungpakdee S."/>
            <person name="Aury J.M."/>
            <person name="Da Silva C."/>
            <person name="Brinkmann H."/>
            <person name="Mikhaleva J."/>
            <person name="Olsen L.C."/>
            <person name="Jubin C."/>
            <person name="Canestro C."/>
            <person name="Bouquet J.M."/>
            <person name="Danks G."/>
            <person name="Poulain J."/>
            <person name="Campsteijn C."/>
            <person name="Adamski M."/>
            <person name="Cross I."/>
            <person name="Yadetie F."/>
            <person name="Muffato M."/>
            <person name="Louis A."/>
            <person name="Butcher S."/>
            <person name="Tsagkogeorga G."/>
            <person name="Konrad A."/>
            <person name="Singh S."/>
            <person name="Jensen M.F."/>
            <person name="Cong E.H."/>
            <person name="Eikeseth-Otteraa H."/>
            <person name="Noel B."/>
            <person name="Anthouard V."/>
            <person name="Porcel B.M."/>
            <person name="Kachouri-Lafond R."/>
            <person name="Nishino A."/>
            <person name="Ugolini M."/>
            <person name="Chourrout P."/>
            <person name="Nishida H."/>
            <person name="Aasland R."/>
            <person name="Huzurbazar S."/>
            <person name="Westhof E."/>
            <person name="Delsuc F."/>
            <person name="Lehrach H."/>
            <person name="Reinhardt R."/>
            <person name="Weissenbach J."/>
            <person name="Roy S.W."/>
            <person name="Artiguenave F."/>
            <person name="Postlethwait J.H."/>
            <person name="Manak J.R."/>
            <person name="Thompson E.M."/>
            <person name="Jaillon O."/>
            <person name="Du Pasquier L."/>
            <person name="Boudinot P."/>
            <person name="Liberles D.A."/>
            <person name="Volff J.N."/>
            <person name="Philippe H."/>
            <person name="Lenhard B."/>
            <person name="Roest Crollius H."/>
            <person name="Wincker P."/>
            <person name="Chourrout D."/>
        </authorList>
    </citation>
    <scope>NUCLEOTIDE SEQUENCE [LARGE SCALE GENOMIC DNA]</scope>
</reference>
<dbReference type="AlphaFoldDB" id="E4YIA3"/>
<proteinExistence type="predicted"/>
<accession>E4YIA3</accession>
<organism evidence="1">
    <name type="scientific">Oikopleura dioica</name>
    <name type="common">Tunicate</name>
    <dbReference type="NCBI Taxonomy" id="34765"/>
    <lineage>
        <taxon>Eukaryota</taxon>
        <taxon>Metazoa</taxon>
        <taxon>Chordata</taxon>
        <taxon>Tunicata</taxon>
        <taxon>Appendicularia</taxon>
        <taxon>Copelata</taxon>
        <taxon>Oikopleuridae</taxon>
        <taxon>Oikopleura</taxon>
    </lineage>
</organism>
<gene>
    <name evidence="1" type="ORF">GSOID_T00027019001</name>
</gene>